<proteinExistence type="predicted"/>
<protein>
    <recommendedName>
        <fullName evidence="1">HTH cro/C1-type domain-containing protein</fullName>
    </recommendedName>
</protein>
<feature type="domain" description="HTH cro/C1-type" evidence="1">
    <location>
        <begin position="109"/>
        <end position="127"/>
    </location>
</feature>
<dbReference type="AlphaFoldDB" id="A0A9X1X184"/>
<dbReference type="RefSeq" id="WP_245127987.1">
    <property type="nucleotide sequence ID" value="NZ_JALJEJ010000001.1"/>
</dbReference>
<evidence type="ECO:0000313" key="2">
    <source>
        <dbReference type="EMBL" id="MCJ8208150.1"/>
    </source>
</evidence>
<dbReference type="InterPro" id="IPR001387">
    <property type="entry name" value="Cro/C1-type_HTH"/>
</dbReference>
<sequence>MKKEDVPQDMGSLGKVTREVVYAKDNSGKYVTELSTGWEVKTKALDVAWKDIEERVNAARQKVLNNEASPLLFFMEYRLMDLSILADYTGFWQWQIKRHLKPDVFAQLSDKKLQKYAEAFNVSVNDLKTLNVNES</sequence>
<evidence type="ECO:0000313" key="3">
    <source>
        <dbReference type="Proteomes" id="UP001139450"/>
    </source>
</evidence>
<dbReference type="PROSITE" id="PS50943">
    <property type="entry name" value="HTH_CROC1"/>
    <property type="match status" value="1"/>
</dbReference>
<reference evidence="2" key="1">
    <citation type="submission" date="2022-04" db="EMBL/GenBank/DDBJ databases">
        <title>Mucilaginibacter sp. RS28 isolated from freshwater.</title>
        <authorList>
            <person name="Ko S.-R."/>
        </authorList>
    </citation>
    <scope>NUCLEOTIDE SEQUENCE</scope>
    <source>
        <strain evidence="2">RS28</strain>
    </source>
</reference>
<accession>A0A9X1X184</accession>
<gene>
    <name evidence="2" type="ORF">MUY27_00430</name>
</gene>
<dbReference type="EMBL" id="JALJEJ010000001">
    <property type="protein sequence ID" value="MCJ8208150.1"/>
    <property type="molecule type" value="Genomic_DNA"/>
</dbReference>
<organism evidence="2 3">
    <name type="scientific">Mucilaginibacter straminoryzae</name>
    <dbReference type="NCBI Taxonomy" id="2932774"/>
    <lineage>
        <taxon>Bacteria</taxon>
        <taxon>Pseudomonadati</taxon>
        <taxon>Bacteroidota</taxon>
        <taxon>Sphingobacteriia</taxon>
        <taxon>Sphingobacteriales</taxon>
        <taxon>Sphingobacteriaceae</taxon>
        <taxon>Mucilaginibacter</taxon>
    </lineage>
</organism>
<evidence type="ECO:0000259" key="1">
    <source>
        <dbReference type="PROSITE" id="PS50943"/>
    </source>
</evidence>
<comment type="caution">
    <text evidence="2">The sequence shown here is derived from an EMBL/GenBank/DDBJ whole genome shotgun (WGS) entry which is preliminary data.</text>
</comment>
<name>A0A9X1X184_9SPHI</name>
<keyword evidence="3" id="KW-1185">Reference proteome</keyword>
<dbReference type="Proteomes" id="UP001139450">
    <property type="component" value="Unassembled WGS sequence"/>
</dbReference>